<keyword evidence="1" id="KW-0472">Membrane</keyword>
<feature type="transmembrane region" description="Helical" evidence="1">
    <location>
        <begin position="26"/>
        <end position="46"/>
    </location>
</feature>
<keyword evidence="3" id="KW-1185">Reference proteome</keyword>
<evidence type="ECO:0000256" key="1">
    <source>
        <dbReference type="SAM" id="Phobius"/>
    </source>
</evidence>
<feature type="transmembrane region" description="Helical" evidence="1">
    <location>
        <begin position="52"/>
        <end position="73"/>
    </location>
</feature>
<name>A0ABY7M3X4_STRAY</name>
<keyword evidence="1" id="KW-1133">Transmembrane helix</keyword>
<dbReference type="EMBL" id="CP114883">
    <property type="protein sequence ID" value="WBB07175.1"/>
    <property type="molecule type" value="Genomic_DNA"/>
</dbReference>
<organism evidence="2 3">
    <name type="scientific">Streptococcus alactolyticus</name>
    <dbReference type="NCBI Taxonomy" id="29389"/>
    <lineage>
        <taxon>Bacteria</taxon>
        <taxon>Bacillati</taxon>
        <taxon>Bacillota</taxon>
        <taxon>Bacilli</taxon>
        <taxon>Lactobacillales</taxon>
        <taxon>Streptococcaceae</taxon>
        <taxon>Streptococcus</taxon>
    </lineage>
</organism>
<accession>A0ABY7M3X4</accession>
<gene>
    <name evidence="2" type="ORF">O6R09_04570</name>
</gene>
<sequence>MMRTDTTYRISVKTERNTFIKEKTGSIALMITMIFLGIVTALLIALDYFLPAIMTGTLILLQPILLILISNILEKQYPDN</sequence>
<dbReference type="RefSeq" id="WP_235280941.1">
    <property type="nucleotide sequence ID" value="NZ_CP114883.1"/>
</dbReference>
<keyword evidence="1" id="KW-0812">Transmembrane</keyword>
<proteinExistence type="predicted"/>
<protein>
    <submittedName>
        <fullName evidence="2">Uncharacterized protein</fullName>
    </submittedName>
</protein>
<dbReference type="Proteomes" id="UP001212085">
    <property type="component" value="Chromosome"/>
</dbReference>
<evidence type="ECO:0000313" key="2">
    <source>
        <dbReference type="EMBL" id="WBB07175.1"/>
    </source>
</evidence>
<reference evidence="2 3" key="1">
    <citation type="submission" date="2022-12" db="EMBL/GenBank/DDBJ databases">
        <title>Streptococcus alactolyticus LGM, complete genome.</title>
        <authorList>
            <person name="Liu Z."/>
            <person name="Mu C."/>
            <person name="Zhu W."/>
        </authorList>
    </citation>
    <scope>NUCLEOTIDE SEQUENCE [LARGE SCALE GENOMIC DNA]</scope>
    <source>
        <strain evidence="2 3">LGM</strain>
    </source>
</reference>
<evidence type="ECO:0000313" key="3">
    <source>
        <dbReference type="Proteomes" id="UP001212085"/>
    </source>
</evidence>